<dbReference type="Proteomes" id="UP001287356">
    <property type="component" value="Unassembled WGS sequence"/>
</dbReference>
<sequence length="635" mass="69376">MQPAKDPDARALLKSLHLESDPVDQMLTLLPLRRLVLAGQDTPENLELLFWPHYKLGAKKDHEDMRIECLLDPPPCPRQPSTSYSGTPTRGFSRKARFQPFSRTTRPNWLSDRGSRPSSSSSSNSTTPTSSSRRLGRNNRQLALTVTIHHRSWRKMPIVPVKRSMKQHPPTLSSSAKSATGDERRRRPVQQLYSPVEVNNDKHRLRRRRRRRQARCSAQHSGPIQGNNETKYQAYVLFKVLKGARNEVHGLLSQCNAGFKQVIEAQGPNPDVNAPVPDRLHRLGLGDSGLAATDRPTQLRVAAIMERAPGKFGARSMIDSRIIDINFNFNPIFFRIDNESSWTRCPGRARSAEGLEQAAAGTREASPRAASPASSADGNPGAINSKSILVYATDEALEQESTPPPDALKTFVKASRSGEPESADDVGLAARRDASRVPAGSRPRYTSLVRAHAYARGSRACVAWARGPSAMEGAWPPPPPSVPSRAAWLSDRGSRPGSSSSNSNSNSSTTPTSSSRRLGKAEPLDLIAAFSEIQKHETTYACIFDTVDGDDVKPAPQEDTEAFSNAPDSGYVEFIPKSALFFRGEMANTTSDVDSTGDSNMVTKSVEGEQDIIDVTMSDSGDTRKAPAPAEPAEE</sequence>
<evidence type="ECO:0000313" key="3">
    <source>
        <dbReference type="Proteomes" id="UP001287356"/>
    </source>
</evidence>
<feature type="compositionally biased region" description="Low complexity" evidence="1">
    <location>
        <begin position="495"/>
        <end position="516"/>
    </location>
</feature>
<feature type="compositionally biased region" description="Polar residues" evidence="1">
    <location>
        <begin position="589"/>
        <end position="603"/>
    </location>
</feature>
<proteinExistence type="predicted"/>
<feature type="region of interest" description="Disordered" evidence="1">
    <location>
        <begin position="160"/>
        <end position="227"/>
    </location>
</feature>
<feature type="compositionally biased region" description="Polar residues" evidence="1">
    <location>
        <begin position="79"/>
        <end position="90"/>
    </location>
</feature>
<gene>
    <name evidence="2" type="ORF">B0T24DRAFT_712082</name>
</gene>
<feature type="compositionally biased region" description="Low complexity" evidence="1">
    <location>
        <begin position="367"/>
        <end position="376"/>
    </location>
</feature>
<feature type="compositionally biased region" description="Polar residues" evidence="1">
    <location>
        <begin position="216"/>
        <end position="227"/>
    </location>
</feature>
<feature type="compositionally biased region" description="Low complexity" evidence="1">
    <location>
        <begin position="116"/>
        <end position="133"/>
    </location>
</feature>
<comment type="caution">
    <text evidence="2">The sequence shown here is derived from an EMBL/GenBank/DDBJ whole genome shotgun (WGS) entry which is preliminary data.</text>
</comment>
<reference evidence="2" key="1">
    <citation type="journal article" date="2023" name="Mol. Phylogenet. Evol.">
        <title>Genome-scale phylogeny and comparative genomics of the fungal order Sordariales.</title>
        <authorList>
            <person name="Hensen N."/>
            <person name="Bonometti L."/>
            <person name="Westerberg I."/>
            <person name="Brannstrom I.O."/>
            <person name="Guillou S."/>
            <person name="Cros-Aarteil S."/>
            <person name="Calhoun S."/>
            <person name="Haridas S."/>
            <person name="Kuo A."/>
            <person name="Mondo S."/>
            <person name="Pangilinan J."/>
            <person name="Riley R."/>
            <person name="LaButti K."/>
            <person name="Andreopoulos B."/>
            <person name="Lipzen A."/>
            <person name="Chen C."/>
            <person name="Yan M."/>
            <person name="Daum C."/>
            <person name="Ng V."/>
            <person name="Clum A."/>
            <person name="Steindorff A."/>
            <person name="Ohm R.A."/>
            <person name="Martin F."/>
            <person name="Silar P."/>
            <person name="Natvig D.O."/>
            <person name="Lalanne C."/>
            <person name="Gautier V."/>
            <person name="Ament-Velasquez S.L."/>
            <person name="Kruys A."/>
            <person name="Hutchinson M.I."/>
            <person name="Powell A.J."/>
            <person name="Barry K."/>
            <person name="Miller A.N."/>
            <person name="Grigoriev I.V."/>
            <person name="Debuchy R."/>
            <person name="Gladieux P."/>
            <person name="Hiltunen Thoren M."/>
            <person name="Johannesson H."/>
        </authorList>
    </citation>
    <scope>NUCLEOTIDE SEQUENCE</scope>
    <source>
        <strain evidence="2">CBS 958.72</strain>
    </source>
</reference>
<dbReference type="EMBL" id="JAULSN010000009">
    <property type="protein sequence ID" value="KAK3364806.1"/>
    <property type="molecule type" value="Genomic_DNA"/>
</dbReference>
<keyword evidence="3" id="KW-1185">Reference proteome</keyword>
<feature type="region of interest" description="Disordered" evidence="1">
    <location>
        <begin position="353"/>
        <end position="381"/>
    </location>
</feature>
<feature type="region of interest" description="Disordered" evidence="1">
    <location>
        <begin position="589"/>
        <end position="635"/>
    </location>
</feature>
<reference evidence="2" key="2">
    <citation type="submission" date="2023-06" db="EMBL/GenBank/DDBJ databases">
        <authorList>
            <consortium name="Lawrence Berkeley National Laboratory"/>
            <person name="Haridas S."/>
            <person name="Hensen N."/>
            <person name="Bonometti L."/>
            <person name="Westerberg I."/>
            <person name="Brannstrom I.O."/>
            <person name="Guillou S."/>
            <person name="Cros-Aarteil S."/>
            <person name="Calhoun S."/>
            <person name="Kuo A."/>
            <person name="Mondo S."/>
            <person name="Pangilinan J."/>
            <person name="Riley R."/>
            <person name="Labutti K."/>
            <person name="Andreopoulos B."/>
            <person name="Lipzen A."/>
            <person name="Chen C."/>
            <person name="Yanf M."/>
            <person name="Daum C."/>
            <person name="Ng V."/>
            <person name="Clum A."/>
            <person name="Steindorff A."/>
            <person name="Ohm R."/>
            <person name="Martin F."/>
            <person name="Silar P."/>
            <person name="Natvig D."/>
            <person name="Lalanne C."/>
            <person name="Gautier V."/>
            <person name="Ament-Velasquez S.L."/>
            <person name="Kruys A."/>
            <person name="Hutchinson M.I."/>
            <person name="Powell A.J."/>
            <person name="Barry K."/>
            <person name="Miller A.N."/>
            <person name="Grigoriev I.V."/>
            <person name="Debuchy R."/>
            <person name="Gladieux P."/>
            <person name="Thoren M.H."/>
            <person name="Johannesson H."/>
        </authorList>
    </citation>
    <scope>NUCLEOTIDE SEQUENCE</scope>
    <source>
        <strain evidence="2">CBS 958.72</strain>
    </source>
</reference>
<evidence type="ECO:0000313" key="2">
    <source>
        <dbReference type="EMBL" id="KAK3364806.1"/>
    </source>
</evidence>
<name>A0AAE0JUS2_9PEZI</name>
<protein>
    <submittedName>
        <fullName evidence="2">Uncharacterized protein</fullName>
    </submittedName>
</protein>
<organism evidence="2 3">
    <name type="scientific">Lasiosphaeria ovina</name>
    <dbReference type="NCBI Taxonomy" id="92902"/>
    <lineage>
        <taxon>Eukaryota</taxon>
        <taxon>Fungi</taxon>
        <taxon>Dikarya</taxon>
        <taxon>Ascomycota</taxon>
        <taxon>Pezizomycotina</taxon>
        <taxon>Sordariomycetes</taxon>
        <taxon>Sordariomycetidae</taxon>
        <taxon>Sordariales</taxon>
        <taxon>Lasiosphaeriaceae</taxon>
        <taxon>Lasiosphaeria</taxon>
    </lineage>
</organism>
<feature type="region of interest" description="Disordered" evidence="1">
    <location>
        <begin position="72"/>
        <end position="139"/>
    </location>
</feature>
<accession>A0AAE0JUS2</accession>
<feature type="region of interest" description="Disordered" evidence="1">
    <location>
        <begin position="414"/>
        <end position="442"/>
    </location>
</feature>
<feature type="compositionally biased region" description="Basic residues" evidence="1">
    <location>
        <begin position="203"/>
        <end position="214"/>
    </location>
</feature>
<evidence type="ECO:0000256" key="1">
    <source>
        <dbReference type="SAM" id="MobiDB-lite"/>
    </source>
</evidence>
<dbReference type="AlphaFoldDB" id="A0AAE0JUS2"/>
<feature type="region of interest" description="Disordered" evidence="1">
    <location>
        <begin position="471"/>
        <end position="519"/>
    </location>
</feature>